<dbReference type="Proteomes" id="UP001221757">
    <property type="component" value="Unassembled WGS sequence"/>
</dbReference>
<dbReference type="GO" id="GO:0000981">
    <property type="term" value="F:DNA-binding transcription factor activity, RNA polymerase II-specific"/>
    <property type="evidence" value="ECO:0007669"/>
    <property type="project" value="InterPro"/>
</dbReference>
<dbReference type="Gene3D" id="4.10.240.10">
    <property type="entry name" value="Zn(2)-C6 fungal-type DNA-binding domain"/>
    <property type="match status" value="1"/>
</dbReference>
<evidence type="ECO:0000256" key="3">
    <source>
        <dbReference type="ARBA" id="ARBA00023015"/>
    </source>
</evidence>
<evidence type="ECO:0000256" key="4">
    <source>
        <dbReference type="ARBA" id="ARBA00023163"/>
    </source>
</evidence>
<keyword evidence="2" id="KW-0479">Metal-binding</keyword>
<comment type="caution">
    <text evidence="6">The sequence shown here is derived from an EMBL/GenBank/DDBJ whole genome shotgun (WGS) entry which is preliminary data.</text>
</comment>
<organism evidence="6 7">
    <name type="scientific">Mycena rosella</name>
    <name type="common">Pink bonnet</name>
    <name type="synonym">Agaricus rosellus</name>
    <dbReference type="NCBI Taxonomy" id="1033263"/>
    <lineage>
        <taxon>Eukaryota</taxon>
        <taxon>Fungi</taxon>
        <taxon>Dikarya</taxon>
        <taxon>Basidiomycota</taxon>
        <taxon>Agaricomycotina</taxon>
        <taxon>Agaricomycetes</taxon>
        <taxon>Agaricomycetidae</taxon>
        <taxon>Agaricales</taxon>
        <taxon>Marasmiineae</taxon>
        <taxon>Mycenaceae</taxon>
        <taxon>Mycena</taxon>
    </lineage>
</organism>
<dbReference type="InterPro" id="IPR001138">
    <property type="entry name" value="Zn2Cys6_DnaBD"/>
</dbReference>
<dbReference type="PANTHER" id="PTHR47338:SF29">
    <property type="entry name" value="ZN(2)-C6 FUNGAL-TYPE DOMAIN-CONTAINING PROTEIN"/>
    <property type="match status" value="1"/>
</dbReference>
<reference evidence="6" key="1">
    <citation type="submission" date="2023-03" db="EMBL/GenBank/DDBJ databases">
        <title>Massive genome expansion in bonnet fungi (Mycena s.s.) driven by repeated elements and novel gene families across ecological guilds.</title>
        <authorList>
            <consortium name="Lawrence Berkeley National Laboratory"/>
            <person name="Harder C.B."/>
            <person name="Miyauchi S."/>
            <person name="Viragh M."/>
            <person name="Kuo A."/>
            <person name="Thoen E."/>
            <person name="Andreopoulos B."/>
            <person name="Lu D."/>
            <person name="Skrede I."/>
            <person name="Drula E."/>
            <person name="Henrissat B."/>
            <person name="Morin E."/>
            <person name="Kohler A."/>
            <person name="Barry K."/>
            <person name="LaButti K."/>
            <person name="Morin E."/>
            <person name="Salamov A."/>
            <person name="Lipzen A."/>
            <person name="Mereny Z."/>
            <person name="Hegedus B."/>
            <person name="Baldrian P."/>
            <person name="Stursova M."/>
            <person name="Weitz H."/>
            <person name="Taylor A."/>
            <person name="Grigoriev I.V."/>
            <person name="Nagy L.G."/>
            <person name="Martin F."/>
            <person name="Kauserud H."/>
        </authorList>
    </citation>
    <scope>NUCLEOTIDE SEQUENCE</scope>
    <source>
        <strain evidence="6">CBHHK067</strain>
    </source>
</reference>
<sequence>MSNISDSSGGPSVHRRRVACMNCRTKCDYQKCDSSRPTCTQCRLRPPRAWAPCAYPDVISPERQQTPAEMLETIRTLTERVEELELVLPSDPSKIYLNHPYLTPVSSGTPDPADLDTPSIPEATHFFGLPEPPPNTIVCLVDTFTNNFSGDALFFLDLTAFRRAQYTPDTFLLCCLQNLGQGLDEITARPKLALEVIQAELLLSLYYMHAAQPIQGRYHISAAVTIALGARFHLIGSRGNTATHSPQFPLRALWALDATEEGVSINALWAVVILNNYWVAVDGGASCIHGVTIETPWPLSSRAPSGTTIMRFLDGDDSNGHSDGALLSKASILLEQAFGIRLRWPGWMYDWIDSAIIRLHAAYTTTSNLSRAKCLAAAARITSMFGENELINRCDPVLGAVSTTVCSLYVHEMATIYGRWSGGDLGAQLEYYALDAKFNEVIRAMRALAQSSPMMGKNPT</sequence>
<dbReference type="GO" id="GO:0005634">
    <property type="term" value="C:nucleus"/>
    <property type="evidence" value="ECO:0007669"/>
    <property type="project" value="UniProtKB-SubCell"/>
</dbReference>
<keyword evidence="5" id="KW-0539">Nucleus</keyword>
<proteinExistence type="predicted"/>
<dbReference type="InterPro" id="IPR050815">
    <property type="entry name" value="TF_fung"/>
</dbReference>
<evidence type="ECO:0000256" key="2">
    <source>
        <dbReference type="ARBA" id="ARBA00022723"/>
    </source>
</evidence>
<dbReference type="CDD" id="cd00067">
    <property type="entry name" value="GAL4"/>
    <property type="match status" value="1"/>
</dbReference>
<name>A0AAD7FTP3_MYCRO</name>
<evidence type="ECO:0000256" key="5">
    <source>
        <dbReference type="ARBA" id="ARBA00023242"/>
    </source>
</evidence>
<evidence type="ECO:0000256" key="1">
    <source>
        <dbReference type="ARBA" id="ARBA00004123"/>
    </source>
</evidence>
<dbReference type="GO" id="GO:0008270">
    <property type="term" value="F:zinc ion binding"/>
    <property type="evidence" value="ECO:0007669"/>
    <property type="project" value="InterPro"/>
</dbReference>
<keyword evidence="4" id="KW-0804">Transcription</keyword>
<evidence type="ECO:0008006" key="8">
    <source>
        <dbReference type="Google" id="ProtNLM"/>
    </source>
</evidence>
<comment type="subcellular location">
    <subcellularLocation>
        <location evidence="1">Nucleus</location>
    </subcellularLocation>
</comment>
<evidence type="ECO:0000313" key="6">
    <source>
        <dbReference type="EMBL" id="KAJ7637429.1"/>
    </source>
</evidence>
<dbReference type="AlphaFoldDB" id="A0AAD7FTP3"/>
<dbReference type="CDD" id="cd12148">
    <property type="entry name" value="fungal_TF_MHR"/>
    <property type="match status" value="1"/>
</dbReference>
<dbReference type="EMBL" id="JARKIE010000458">
    <property type="protein sequence ID" value="KAJ7637429.1"/>
    <property type="molecule type" value="Genomic_DNA"/>
</dbReference>
<keyword evidence="3" id="KW-0805">Transcription regulation</keyword>
<protein>
    <recommendedName>
        <fullName evidence="8">Zn(2)-C6 fungal-type domain-containing protein</fullName>
    </recommendedName>
</protein>
<evidence type="ECO:0000313" key="7">
    <source>
        <dbReference type="Proteomes" id="UP001221757"/>
    </source>
</evidence>
<accession>A0AAD7FTP3</accession>
<gene>
    <name evidence="6" type="ORF">B0H17DRAFT_1149481</name>
</gene>
<dbReference type="InterPro" id="IPR036864">
    <property type="entry name" value="Zn2-C6_fun-type_DNA-bd_sf"/>
</dbReference>
<dbReference type="PANTHER" id="PTHR47338">
    <property type="entry name" value="ZN(II)2CYS6 TRANSCRIPTION FACTOR (EUROFUNG)-RELATED"/>
    <property type="match status" value="1"/>
</dbReference>
<keyword evidence="7" id="KW-1185">Reference proteome</keyword>